<accession>A0A5C1DHL5</accession>
<protein>
    <submittedName>
        <fullName evidence="2">Uncharacterized protein</fullName>
    </submittedName>
</protein>
<reference evidence="2 3" key="1">
    <citation type="submission" date="2019-08" db="EMBL/GenBank/DDBJ databases">
        <title>Chromobacterium paludis, a novel bacterium isolated from a Maryland marsh pond.</title>
        <authorList>
            <person name="Blackburn M.B."/>
            <person name="Gundersen-Rindal D.E."/>
        </authorList>
    </citation>
    <scope>NUCLEOTIDE SEQUENCE [LARGE SCALE GENOMIC DNA]</scope>
    <source>
        <strain evidence="3">IIBBL 257-1</strain>
    </source>
</reference>
<evidence type="ECO:0000256" key="1">
    <source>
        <dbReference type="SAM" id="MobiDB-lite"/>
    </source>
</evidence>
<evidence type="ECO:0000313" key="3">
    <source>
        <dbReference type="Proteomes" id="UP000322079"/>
    </source>
</evidence>
<keyword evidence="3" id="KW-1185">Reference proteome</keyword>
<proteinExistence type="predicted"/>
<dbReference type="AlphaFoldDB" id="A0A5C1DHL5"/>
<dbReference type="RefSeq" id="WP_149295489.1">
    <property type="nucleotide sequence ID" value="NZ_CP043473.1"/>
</dbReference>
<dbReference type="Proteomes" id="UP000322079">
    <property type="component" value="Chromosome"/>
</dbReference>
<name>A0A5C1DHL5_9NEIS</name>
<feature type="region of interest" description="Disordered" evidence="1">
    <location>
        <begin position="22"/>
        <end position="48"/>
    </location>
</feature>
<gene>
    <name evidence="2" type="ORF">FYK34_05825</name>
</gene>
<dbReference type="EMBL" id="CP043473">
    <property type="protein sequence ID" value="QEL55118.1"/>
    <property type="molecule type" value="Genomic_DNA"/>
</dbReference>
<organism evidence="2 3">
    <name type="scientific">Chromobacterium paludis</name>
    <dbReference type="NCBI Taxonomy" id="2605945"/>
    <lineage>
        <taxon>Bacteria</taxon>
        <taxon>Pseudomonadati</taxon>
        <taxon>Pseudomonadota</taxon>
        <taxon>Betaproteobacteria</taxon>
        <taxon>Neisseriales</taxon>
        <taxon>Chromobacteriaceae</taxon>
        <taxon>Chromobacterium</taxon>
    </lineage>
</organism>
<sequence length="87" mass="9925">MRDIYEMDEPLESILQRPLTGFEKQQINAKPKALPHDGQTGGEESDDTPVMRHRLKEMALMQVANVDYPPREIRRSLIEIPPGARTA</sequence>
<dbReference type="KEGG" id="chrm:FYK34_05825"/>
<evidence type="ECO:0000313" key="2">
    <source>
        <dbReference type="EMBL" id="QEL55118.1"/>
    </source>
</evidence>